<dbReference type="PANTHER" id="PTHR41773">
    <property type="entry name" value="GTP PYROPHOSPHATASE-RELATED"/>
    <property type="match status" value="1"/>
</dbReference>
<accession>A0ABV7J028</accession>
<dbReference type="Gene3D" id="1.10.287.860">
    <property type="entry name" value="Nucleotidyltransferase"/>
    <property type="match status" value="1"/>
</dbReference>
<evidence type="ECO:0000313" key="2">
    <source>
        <dbReference type="EMBL" id="MFC3181163.1"/>
    </source>
</evidence>
<reference evidence="3" key="1">
    <citation type="journal article" date="2019" name="Int. J. Syst. Evol. Microbiol.">
        <title>The Global Catalogue of Microorganisms (GCM) 10K type strain sequencing project: providing services to taxonomists for standard genome sequencing and annotation.</title>
        <authorList>
            <consortium name="The Broad Institute Genomics Platform"/>
            <consortium name="The Broad Institute Genome Sequencing Center for Infectious Disease"/>
            <person name="Wu L."/>
            <person name="Ma J."/>
        </authorList>
    </citation>
    <scope>NUCLEOTIDE SEQUENCE [LARGE SCALE GENOMIC DNA]</scope>
    <source>
        <strain evidence="3">KCTC 52039</strain>
    </source>
</reference>
<dbReference type="SMART" id="SM00954">
    <property type="entry name" value="RelA_SpoT"/>
    <property type="match status" value="1"/>
</dbReference>
<proteinExistence type="predicted"/>
<dbReference type="PANTHER" id="PTHR41773:SF1">
    <property type="entry name" value="RELA_SPOT DOMAIN-CONTAINING PROTEIN"/>
    <property type="match status" value="1"/>
</dbReference>
<feature type="domain" description="RelA/SpoT" evidence="1">
    <location>
        <begin position="44"/>
        <end position="170"/>
    </location>
</feature>
<dbReference type="RefSeq" id="WP_380072772.1">
    <property type="nucleotide sequence ID" value="NZ_JBHRTO010000001.1"/>
</dbReference>
<dbReference type="Proteomes" id="UP001595547">
    <property type="component" value="Unassembled WGS sequence"/>
</dbReference>
<sequence>MKAEDFEIEYSKKIKDFERLRLTTLGMIQSILNANLIEYLSIESRVKSCESAIKKSNDKEYVNPFSDNTDFVVMRIILFLERDIDRTASLLSSLFEIDSKNSVDKRTREQVDTVGYRSLHLVCKLGEIRKNLPEYSEISEQPFEIQIRTALQHAWAEIEHKRRYKGKFSLPYDLQHRLMIISGTLELVDREFSEVATKADEYASNLINNNDHTSDSDVISVVAAQALYERYIENYGNSIKIGDSHPNRPLSGAIVNELIEFGIDKVDRLRALIESLPPNLISIARSLGASMAANKFYRIAMFNSDFDGYFDRVKSTKLISIDPDNLKLLENLFKRNDLEEYLKTKGVKLTPS</sequence>
<dbReference type="EMBL" id="JBHRTO010000001">
    <property type="protein sequence ID" value="MFC3181163.1"/>
    <property type="molecule type" value="Genomic_DNA"/>
</dbReference>
<dbReference type="SUPFAM" id="SSF81301">
    <property type="entry name" value="Nucleotidyltransferase"/>
    <property type="match status" value="1"/>
</dbReference>
<comment type="caution">
    <text evidence="2">The sequence shown here is derived from an EMBL/GenBank/DDBJ whole genome shotgun (WGS) entry which is preliminary data.</text>
</comment>
<gene>
    <name evidence="2" type="ORF">ACFOGH_09205</name>
</gene>
<keyword evidence="3" id="KW-1185">Reference proteome</keyword>
<dbReference type="CDD" id="cd05399">
    <property type="entry name" value="NT_Rel-Spo_like"/>
    <property type="match status" value="1"/>
</dbReference>
<name>A0ABV7J028_9RHOB</name>
<protein>
    <submittedName>
        <fullName evidence="2">GTP pyrophosphokinase family protein</fullName>
    </submittedName>
</protein>
<evidence type="ECO:0000259" key="1">
    <source>
        <dbReference type="SMART" id="SM00954"/>
    </source>
</evidence>
<dbReference type="Gene3D" id="3.30.460.10">
    <property type="entry name" value="Beta Polymerase, domain 2"/>
    <property type="match status" value="1"/>
</dbReference>
<dbReference type="Pfam" id="PF04607">
    <property type="entry name" value="RelA_SpoT"/>
    <property type="match status" value="1"/>
</dbReference>
<dbReference type="InterPro" id="IPR007685">
    <property type="entry name" value="RelA_SpoT"/>
</dbReference>
<evidence type="ECO:0000313" key="3">
    <source>
        <dbReference type="Proteomes" id="UP001595547"/>
    </source>
</evidence>
<dbReference type="InterPro" id="IPR043519">
    <property type="entry name" value="NT_sf"/>
</dbReference>
<organism evidence="2 3">
    <name type="scientific">Cypionkella sinensis</name>
    <dbReference type="NCBI Taxonomy" id="1756043"/>
    <lineage>
        <taxon>Bacteria</taxon>
        <taxon>Pseudomonadati</taxon>
        <taxon>Pseudomonadota</taxon>
        <taxon>Alphaproteobacteria</taxon>
        <taxon>Rhodobacterales</taxon>
        <taxon>Paracoccaceae</taxon>
        <taxon>Cypionkella</taxon>
    </lineage>
</organism>